<dbReference type="SUPFAM" id="SSF50985">
    <property type="entry name" value="RCC1/BLIP-II"/>
    <property type="match status" value="1"/>
</dbReference>
<feature type="region of interest" description="Disordered" evidence="4">
    <location>
        <begin position="1085"/>
        <end position="1114"/>
    </location>
</feature>
<sequence length="1494" mass="163328">MSAYLWKYYLEDDVDSFQQLLAEAGVQGRSNAPKGNTLGQVTALSLAMGSPQPSAFSPSSQSRSRSDAFVTSTPQPSSHREMTLGKTDINRRDGRGMTILHYAASSEATTALSFALALLAHPHIDLFIQDYENGWTALHRAFYAGNIAIARAIIERESLVSPGQAGPVANTPNLIKVKDKEGNGPYDLYAATIHDRTLHHGDHSADGLDRSRNGIDNESDDVNQPSDDESDFHLQGHSKAHDDVQGDELFTFGSNRNNTLGFGDEDDRLRPERVKLRRPDHLFKSFHREHLERKADEISRLNPSYSDKLRAQARLPKSLQDLPSVIRSRPMTIQDVQMAKFHTTVLTNDPVSNLYVCGHGLGGRLGTGSEKTQFNLVCLEEFGSQRKRIAAVAPGQDHTLAVTEQGELFTWGSNAYGQLGCGLPKAKSKPEDNVQLLPKQLFGTLKREIIVGVAASAIHSVVHTSTALFTFGKNAGQLGLVDSGARSLEAQGTPRNVTPSRFSSGIRSVSATDKATVCLLDSHEVFVFANFGCTRLDFPLDRFSNYFLKTSFLTTKYDDGPRRICKITSGGDTVCALSTAGEVYSVTVRQAIDPSSSITSSTTNPNKIKAGISAPSCVWSLKKDAMAARDVGVDQDGSVIINTEAGSVWRRVRRTKATSSTTPSQTQKAKDFKFSRVPNMTRAIAVRASGSGAYCAIRQECNVTKSQIVTGRMTLWDNLFAMLSFNAKLGSQSASGYSTLPVNSLRSSGLQSLIADLKYSKDLENDFAEHFSRNEITHLVSHDLFISCSTSSVKIPVHKFLVSARSSTVRQVRNELMKTAARLDLRNLEAAARRMLPTGDLSLNTDMELAIFDSAYFQTSDALVLLADGELLVHSHLLAQRCPFFEGLFRGRAEGQWLAARRDTLVDVDEAVEVDLKHIEMSVFKLVIRYLYADSGPELFDDIVTQDLEEFLDIVMEVLSVANELMLDRLSLVCQQVIGRHEFKDVGLEYLCLNLETVMSNHWLDELDEDLLLELDLRVRENQLDLLPIARSGRAEADLFERHPELVATMDRSRQAKLDALDLQSKYVNQIIPLGASFDTYDEDWSSSLPSRPKRSRHSRGSSASTTPKLNAKSKAFQSDIDDEFAAGLPTAMLSSSEQYSLGLPLGSSLTPEKGHIFNTQEPVPGTRTDRASLSPFGTPAATRTLQTLRTPNDGNAENAGKPWGSSSLPTEKLGIKEIMNQASTTSTSNLALGLRRTSENTPLSPSTPARLSQKERKKQQRQQSEVITAVTKETSSSMSPWQTVPSYSKPAQPSLTMGSASGPKPGEQARSASTPQLTMRQTVANTSSAKQVQKSPVQAPQTPTARRNISSPQVQKTSPGSQSGTPTSTSQSIAIQSIRHVPKPRADASPSSYMHQSLADIILQEQAGKDAIKEAVAKRSLQEIQQEQEFLEWWDHQSRATQEAEAAAHASSSVPGSKARGGGQQRGRGGRRRRGGGSGQSASQNRNTPTTES</sequence>
<organism evidence="6 7">
    <name type="scientific">Carpinus fangiana</name>
    <dbReference type="NCBI Taxonomy" id="176857"/>
    <lineage>
        <taxon>Eukaryota</taxon>
        <taxon>Viridiplantae</taxon>
        <taxon>Streptophyta</taxon>
        <taxon>Embryophyta</taxon>
        <taxon>Tracheophyta</taxon>
        <taxon>Spermatophyta</taxon>
        <taxon>Magnoliopsida</taxon>
        <taxon>eudicotyledons</taxon>
        <taxon>Gunneridae</taxon>
        <taxon>Pentapetalae</taxon>
        <taxon>rosids</taxon>
        <taxon>fabids</taxon>
        <taxon>Fagales</taxon>
        <taxon>Betulaceae</taxon>
        <taxon>Carpinus</taxon>
    </lineage>
</organism>
<feature type="region of interest" description="Disordered" evidence="4">
    <location>
        <begin position="49"/>
        <end position="81"/>
    </location>
</feature>
<dbReference type="InterPro" id="IPR011333">
    <property type="entry name" value="SKP1/BTB/POZ_sf"/>
</dbReference>
<feature type="domain" description="BTB" evidence="5">
    <location>
        <begin position="860"/>
        <end position="934"/>
    </location>
</feature>
<evidence type="ECO:0000259" key="5">
    <source>
        <dbReference type="PROSITE" id="PS50097"/>
    </source>
</evidence>
<dbReference type="SMART" id="SM00225">
    <property type="entry name" value="BTB"/>
    <property type="match status" value="1"/>
</dbReference>
<keyword evidence="2" id="KW-0677">Repeat</keyword>
<feature type="compositionally biased region" description="Low complexity" evidence="4">
    <location>
        <begin position="1440"/>
        <end position="1459"/>
    </location>
</feature>
<evidence type="ECO:0000256" key="4">
    <source>
        <dbReference type="SAM" id="MobiDB-lite"/>
    </source>
</evidence>
<dbReference type="OrthoDB" id="1893551at2759"/>
<feature type="compositionally biased region" description="Polar residues" evidence="4">
    <location>
        <begin position="1240"/>
        <end position="1251"/>
    </location>
</feature>
<dbReference type="PANTHER" id="PTHR22872:SF2">
    <property type="entry name" value="INHIBITOR OF BRUTON TYROSINE KINASE"/>
    <property type="match status" value="1"/>
</dbReference>
<evidence type="ECO:0000313" key="6">
    <source>
        <dbReference type="EMBL" id="KAB8345909.1"/>
    </source>
</evidence>
<evidence type="ECO:0000256" key="3">
    <source>
        <dbReference type="PROSITE-ProRule" id="PRU00235"/>
    </source>
</evidence>
<feature type="compositionally biased region" description="Polar residues" evidence="4">
    <location>
        <begin position="1222"/>
        <end position="1231"/>
    </location>
</feature>
<dbReference type="InterPro" id="IPR051625">
    <property type="entry name" value="Signaling_Regulatory_Domain"/>
</dbReference>
<feature type="repeat" description="RCC1" evidence="3">
    <location>
        <begin position="406"/>
        <end position="466"/>
    </location>
</feature>
<dbReference type="Gene3D" id="3.30.710.10">
    <property type="entry name" value="Potassium Channel Kv1.1, Chain A"/>
    <property type="match status" value="1"/>
</dbReference>
<accession>A0A5N6KTT4</accession>
<dbReference type="Pfam" id="PF12796">
    <property type="entry name" value="Ank_2"/>
    <property type="match status" value="1"/>
</dbReference>
<dbReference type="InterPro" id="IPR000210">
    <property type="entry name" value="BTB/POZ_dom"/>
</dbReference>
<dbReference type="PANTHER" id="PTHR22872">
    <property type="entry name" value="BTK-BINDING PROTEIN-RELATED"/>
    <property type="match status" value="1"/>
</dbReference>
<feature type="compositionally biased region" description="Acidic residues" evidence="4">
    <location>
        <begin position="217"/>
        <end position="230"/>
    </location>
</feature>
<keyword evidence="7" id="KW-1185">Reference proteome</keyword>
<feature type="compositionally biased region" description="Polar residues" evidence="4">
    <location>
        <begin position="1311"/>
        <end position="1357"/>
    </location>
</feature>
<dbReference type="EMBL" id="VIBQ01000013">
    <property type="protein sequence ID" value="KAB8345909.1"/>
    <property type="molecule type" value="Genomic_DNA"/>
</dbReference>
<protein>
    <recommendedName>
        <fullName evidence="5">BTB domain-containing protein</fullName>
    </recommendedName>
</protein>
<evidence type="ECO:0000256" key="2">
    <source>
        <dbReference type="ARBA" id="ARBA00022737"/>
    </source>
</evidence>
<feature type="compositionally biased region" description="Low complexity" evidence="4">
    <location>
        <begin position="1358"/>
        <end position="1374"/>
    </location>
</feature>
<feature type="region of interest" description="Disordered" evidence="4">
    <location>
        <begin position="199"/>
        <end position="239"/>
    </location>
</feature>
<reference evidence="6 7" key="1">
    <citation type="submission" date="2019-06" db="EMBL/GenBank/DDBJ databases">
        <title>A chromosomal-level reference genome of Carpinus fangiana (Coryloideae, Betulaceae).</title>
        <authorList>
            <person name="Yang X."/>
            <person name="Wang Z."/>
            <person name="Zhang L."/>
            <person name="Hao G."/>
            <person name="Liu J."/>
            <person name="Yang Y."/>
        </authorList>
    </citation>
    <scope>NUCLEOTIDE SEQUENCE [LARGE SCALE GENOMIC DNA]</scope>
    <source>
        <strain evidence="6">Cfa_2016G</strain>
        <tissue evidence="6">Leaf</tissue>
    </source>
</reference>
<proteinExistence type="predicted"/>
<comment type="caution">
    <text evidence="6">The sequence shown here is derived from an EMBL/GenBank/DDBJ whole genome shotgun (WGS) entry which is preliminary data.</text>
</comment>
<dbReference type="PROSITE" id="PS50012">
    <property type="entry name" value="RCC1_3"/>
    <property type="match status" value="2"/>
</dbReference>
<dbReference type="Gene3D" id="1.25.40.20">
    <property type="entry name" value="Ankyrin repeat-containing domain"/>
    <property type="match status" value="1"/>
</dbReference>
<dbReference type="InterPro" id="IPR036770">
    <property type="entry name" value="Ankyrin_rpt-contain_sf"/>
</dbReference>
<feature type="compositionally biased region" description="Low complexity" evidence="4">
    <location>
        <begin position="50"/>
        <end position="69"/>
    </location>
</feature>
<dbReference type="SUPFAM" id="SSF54695">
    <property type="entry name" value="POZ domain"/>
    <property type="match status" value="1"/>
</dbReference>
<dbReference type="Gene3D" id="2.130.10.30">
    <property type="entry name" value="Regulator of chromosome condensation 1/beta-lactamase-inhibitor protein II"/>
    <property type="match status" value="1"/>
</dbReference>
<dbReference type="Pfam" id="PF00651">
    <property type="entry name" value="BTB"/>
    <property type="match status" value="1"/>
</dbReference>
<feature type="region of interest" description="Disordered" evidence="4">
    <location>
        <begin position="1158"/>
        <end position="1210"/>
    </location>
</feature>
<feature type="compositionally biased region" description="Polar residues" evidence="4">
    <location>
        <begin position="1272"/>
        <end position="1300"/>
    </location>
</feature>
<evidence type="ECO:0000313" key="7">
    <source>
        <dbReference type="Proteomes" id="UP000327013"/>
    </source>
</evidence>
<feature type="region of interest" description="Disordered" evidence="4">
    <location>
        <begin position="1436"/>
        <end position="1494"/>
    </location>
</feature>
<dbReference type="SMART" id="SM00248">
    <property type="entry name" value="ANK"/>
    <property type="match status" value="2"/>
</dbReference>
<dbReference type="InterPro" id="IPR000408">
    <property type="entry name" value="Reg_chr_condens"/>
</dbReference>
<feature type="repeat" description="RCC1" evidence="3">
    <location>
        <begin position="352"/>
        <end position="405"/>
    </location>
</feature>
<feature type="region of interest" description="Disordered" evidence="4">
    <location>
        <begin position="1222"/>
        <end position="1374"/>
    </location>
</feature>
<dbReference type="InterPro" id="IPR002110">
    <property type="entry name" value="Ankyrin_rpt"/>
</dbReference>
<dbReference type="PRINTS" id="PR00633">
    <property type="entry name" value="RCCNDNSATION"/>
</dbReference>
<dbReference type="InterPro" id="IPR009091">
    <property type="entry name" value="RCC1/BLIP-II"/>
</dbReference>
<dbReference type="Pfam" id="PF13540">
    <property type="entry name" value="RCC1_2"/>
    <property type="match status" value="1"/>
</dbReference>
<dbReference type="Proteomes" id="UP000327013">
    <property type="component" value="Unassembled WGS sequence"/>
</dbReference>
<dbReference type="SUPFAM" id="SSF48403">
    <property type="entry name" value="Ankyrin repeat"/>
    <property type="match status" value="1"/>
</dbReference>
<evidence type="ECO:0000256" key="1">
    <source>
        <dbReference type="ARBA" id="ARBA00004906"/>
    </source>
</evidence>
<dbReference type="PROSITE" id="PS50097">
    <property type="entry name" value="BTB"/>
    <property type="match status" value="1"/>
</dbReference>
<feature type="compositionally biased region" description="Basic and acidic residues" evidence="4">
    <location>
        <begin position="199"/>
        <end position="215"/>
    </location>
</feature>
<comment type="pathway">
    <text evidence="1">Protein modification; protein ubiquitination.</text>
</comment>
<name>A0A5N6KTT4_9ROSI</name>
<feature type="compositionally biased region" description="Polar residues" evidence="4">
    <location>
        <begin position="1182"/>
        <end position="1196"/>
    </location>
</feature>
<gene>
    <name evidence="6" type="ORF">FH972_022964</name>
</gene>